<reference evidence="3" key="2">
    <citation type="journal article" date="2013" name="PLoS ONE">
        <title>Genome implosion elicits host-confinement in Alcaligenaceae: evidence from the comparative genomics of Tetrathiobacter kashmirensis, a pathogen in the making.</title>
        <authorList>
            <person name="Ghosh W."/>
            <person name="Alam M."/>
            <person name="Roy C."/>
            <person name="Pyne P."/>
            <person name="George A."/>
            <person name="Chakraborty R."/>
            <person name="Majumder S."/>
            <person name="Agarwal A."/>
            <person name="Chakraborty S."/>
            <person name="Majumdar S."/>
            <person name="Gupta S.K."/>
        </authorList>
    </citation>
    <scope>NUCLEOTIDE SEQUENCE [LARGE SCALE GENOMIC DNA]</scope>
    <source>
        <strain evidence="3">WT001</strain>
    </source>
</reference>
<dbReference type="STRING" id="1036672.TKWG_14565"/>
<reference evidence="2 3" key="1">
    <citation type="journal article" date="2011" name="J. Bacteriol.">
        <title>Whole-genome shotgun sequencing of the sulfur-oxidizing chemoautotroph Tetrathiobacter kashmirensis.</title>
        <authorList>
            <person name="Ghosh W."/>
            <person name="George A."/>
            <person name="Agarwal A."/>
            <person name="Raj P."/>
            <person name="Alam M."/>
            <person name="Pyne P."/>
            <person name="Das Gupta S.K."/>
        </authorList>
    </citation>
    <scope>NUCLEOTIDE SEQUENCE [LARGE SCALE GENOMIC DNA]</scope>
    <source>
        <strain evidence="2 3">WT001</strain>
    </source>
</reference>
<dbReference type="SUPFAM" id="SSF47781">
    <property type="entry name" value="RuvA domain 2-like"/>
    <property type="match status" value="1"/>
</dbReference>
<dbReference type="Gene3D" id="1.10.150.20">
    <property type="entry name" value="5' to 3' exonuclease, C-terminal subdomain"/>
    <property type="match status" value="1"/>
</dbReference>
<dbReference type="InterPro" id="IPR003583">
    <property type="entry name" value="Hlx-hairpin-Hlx_DNA-bd_motif"/>
</dbReference>
<dbReference type="PANTHER" id="PTHR30562:SF1">
    <property type="entry name" value="UVRABC SYSTEM PROTEIN C"/>
    <property type="match status" value="1"/>
</dbReference>
<dbReference type="EMBL" id="CP003555">
    <property type="protein sequence ID" value="AFK62971.1"/>
    <property type="molecule type" value="Genomic_DNA"/>
</dbReference>
<evidence type="ECO:0000313" key="3">
    <source>
        <dbReference type="Proteomes" id="UP000005267"/>
    </source>
</evidence>
<protein>
    <submittedName>
        <fullName evidence="2">Excinuclease ABC subunit C</fullName>
    </submittedName>
</protein>
<dbReference type="Pfam" id="PF14520">
    <property type="entry name" value="HHH_5"/>
    <property type="match status" value="1"/>
</dbReference>
<proteinExistence type="predicted"/>
<evidence type="ECO:0000313" key="2">
    <source>
        <dbReference type="EMBL" id="AFK62971.1"/>
    </source>
</evidence>
<accession>I3UD83</accession>
<dbReference type="AlphaFoldDB" id="I3UD83"/>
<dbReference type="GO" id="GO:0009380">
    <property type="term" value="C:excinuclease repair complex"/>
    <property type="evidence" value="ECO:0007669"/>
    <property type="project" value="TreeGrafter"/>
</dbReference>
<dbReference type="GO" id="GO:0006281">
    <property type="term" value="P:DNA repair"/>
    <property type="evidence" value="ECO:0007669"/>
    <property type="project" value="InterPro"/>
</dbReference>
<feature type="domain" description="Helix-hairpin-helix DNA-binding motif class 1" evidence="1">
    <location>
        <begin position="2"/>
        <end position="21"/>
    </location>
</feature>
<dbReference type="InterPro" id="IPR010994">
    <property type="entry name" value="RuvA_2-like"/>
</dbReference>
<dbReference type="InterPro" id="IPR050066">
    <property type="entry name" value="UvrABC_protein_C"/>
</dbReference>
<feature type="domain" description="Helix-hairpin-helix DNA-binding motif class 1" evidence="1">
    <location>
        <begin position="34"/>
        <end position="53"/>
    </location>
</feature>
<organism evidence="2 3">
    <name type="scientific">Advenella kashmirensis (strain DSM 17095 / LMG 22695 / WT001)</name>
    <name type="common">Tetrathiobacter kashmirensis</name>
    <dbReference type="NCBI Taxonomy" id="1036672"/>
    <lineage>
        <taxon>Bacteria</taxon>
        <taxon>Pseudomonadati</taxon>
        <taxon>Pseudomonadota</taxon>
        <taxon>Betaproteobacteria</taxon>
        <taxon>Burkholderiales</taxon>
        <taxon>Alcaligenaceae</taxon>
    </lineage>
</organism>
<sequence length="55" mass="6095">MSRLEEIEGVGAKRRQKLLARFGGFSGVAAASIDDLRSVEGISRELAERIYESLR</sequence>
<dbReference type="HOGENOM" id="CLU_3021514_0_0_4"/>
<evidence type="ECO:0000259" key="1">
    <source>
        <dbReference type="SMART" id="SM00278"/>
    </source>
</evidence>
<dbReference type="Proteomes" id="UP000005267">
    <property type="component" value="Chromosome"/>
</dbReference>
<gene>
    <name evidence="2" type="primary">uvrC</name>
    <name evidence="2" type="ordered locus">TKWG_14565</name>
</gene>
<name>I3UD83_ADVKW</name>
<keyword evidence="3" id="KW-1185">Reference proteome</keyword>
<dbReference type="PANTHER" id="PTHR30562">
    <property type="entry name" value="UVRC/OXIDOREDUCTASE"/>
    <property type="match status" value="1"/>
</dbReference>
<dbReference type="SMART" id="SM00278">
    <property type="entry name" value="HhH1"/>
    <property type="match status" value="2"/>
</dbReference>
<dbReference type="GO" id="GO:0003677">
    <property type="term" value="F:DNA binding"/>
    <property type="evidence" value="ECO:0007669"/>
    <property type="project" value="InterPro"/>
</dbReference>
<dbReference type="KEGG" id="aka:TKWG_14565"/>